<proteinExistence type="predicted"/>
<protein>
    <submittedName>
        <fullName evidence="2">Uncharacterized protein</fullName>
    </submittedName>
</protein>
<feature type="compositionally biased region" description="Basic and acidic residues" evidence="1">
    <location>
        <begin position="70"/>
        <end position="98"/>
    </location>
</feature>
<keyword evidence="3" id="KW-1185">Reference proteome</keyword>
<dbReference type="Proteomes" id="UP000792457">
    <property type="component" value="Unassembled WGS sequence"/>
</dbReference>
<accession>A0A8K0KGU1</accession>
<evidence type="ECO:0000256" key="1">
    <source>
        <dbReference type="SAM" id="MobiDB-lite"/>
    </source>
</evidence>
<gene>
    <name evidence="2" type="ORF">J437_LFUL006599</name>
</gene>
<evidence type="ECO:0000313" key="2">
    <source>
        <dbReference type="EMBL" id="KAG8234767.1"/>
    </source>
</evidence>
<reference evidence="2" key="1">
    <citation type="submission" date="2013-04" db="EMBL/GenBank/DDBJ databases">
        <authorList>
            <person name="Qu J."/>
            <person name="Murali S.C."/>
            <person name="Bandaranaike D."/>
            <person name="Bellair M."/>
            <person name="Blankenburg K."/>
            <person name="Chao H."/>
            <person name="Dinh H."/>
            <person name="Doddapaneni H."/>
            <person name="Downs B."/>
            <person name="Dugan-Rocha S."/>
            <person name="Elkadiri S."/>
            <person name="Gnanaolivu R.D."/>
            <person name="Hernandez B."/>
            <person name="Javaid M."/>
            <person name="Jayaseelan J.C."/>
            <person name="Lee S."/>
            <person name="Li M."/>
            <person name="Ming W."/>
            <person name="Munidasa M."/>
            <person name="Muniz J."/>
            <person name="Nguyen L."/>
            <person name="Ongeri F."/>
            <person name="Osuji N."/>
            <person name="Pu L.-L."/>
            <person name="Puazo M."/>
            <person name="Qu C."/>
            <person name="Quiroz J."/>
            <person name="Raj R."/>
            <person name="Weissenberger G."/>
            <person name="Xin Y."/>
            <person name="Zou X."/>
            <person name="Han Y."/>
            <person name="Richards S."/>
            <person name="Worley K."/>
            <person name="Muzny D."/>
            <person name="Gibbs R."/>
        </authorList>
    </citation>
    <scope>NUCLEOTIDE SEQUENCE</scope>
    <source>
        <strain evidence="2">Sampled in the wild</strain>
    </source>
</reference>
<sequence length="119" mass="13544">MKSKVVGFQATSKFLATVRLEKNLSTSKGSRLGNSGNRLELQVLTQLTSAEMVQGEKQMSYSLPCSTRSPDSRKAGYESVQKLEQKKMKEQQEKDNKNKYGSWGPTFKNREHFVNMHHC</sequence>
<dbReference type="EMBL" id="KZ308844">
    <property type="protein sequence ID" value="KAG8234767.1"/>
    <property type="molecule type" value="Genomic_DNA"/>
</dbReference>
<dbReference type="AlphaFoldDB" id="A0A8K0KGU1"/>
<evidence type="ECO:0000313" key="3">
    <source>
        <dbReference type="Proteomes" id="UP000792457"/>
    </source>
</evidence>
<comment type="caution">
    <text evidence="2">The sequence shown here is derived from an EMBL/GenBank/DDBJ whole genome shotgun (WGS) entry which is preliminary data.</text>
</comment>
<dbReference type="OrthoDB" id="8185155at2759"/>
<feature type="compositionally biased region" description="Polar residues" evidence="1">
    <location>
        <begin position="58"/>
        <end position="69"/>
    </location>
</feature>
<name>A0A8K0KGU1_LADFU</name>
<organism evidence="2 3">
    <name type="scientific">Ladona fulva</name>
    <name type="common">Scarce chaser dragonfly</name>
    <name type="synonym">Libellula fulva</name>
    <dbReference type="NCBI Taxonomy" id="123851"/>
    <lineage>
        <taxon>Eukaryota</taxon>
        <taxon>Metazoa</taxon>
        <taxon>Ecdysozoa</taxon>
        <taxon>Arthropoda</taxon>
        <taxon>Hexapoda</taxon>
        <taxon>Insecta</taxon>
        <taxon>Pterygota</taxon>
        <taxon>Palaeoptera</taxon>
        <taxon>Odonata</taxon>
        <taxon>Epiprocta</taxon>
        <taxon>Anisoptera</taxon>
        <taxon>Libelluloidea</taxon>
        <taxon>Libellulidae</taxon>
        <taxon>Ladona</taxon>
    </lineage>
</organism>
<reference evidence="2" key="2">
    <citation type="submission" date="2017-10" db="EMBL/GenBank/DDBJ databases">
        <title>Ladona fulva Genome sequencing and assembly.</title>
        <authorList>
            <person name="Murali S."/>
            <person name="Richards S."/>
            <person name="Bandaranaike D."/>
            <person name="Bellair M."/>
            <person name="Blankenburg K."/>
            <person name="Chao H."/>
            <person name="Dinh H."/>
            <person name="Doddapaneni H."/>
            <person name="Dugan-Rocha S."/>
            <person name="Elkadiri S."/>
            <person name="Gnanaolivu R."/>
            <person name="Hernandez B."/>
            <person name="Skinner E."/>
            <person name="Javaid M."/>
            <person name="Lee S."/>
            <person name="Li M."/>
            <person name="Ming W."/>
            <person name="Munidasa M."/>
            <person name="Muniz J."/>
            <person name="Nguyen L."/>
            <person name="Hughes D."/>
            <person name="Osuji N."/>
            <person name="Pu L.-L."/>
            <person name="Puazo M."/>
            <person name="Qu C."/>
            <person name="Quiroz J."/>
            <person name="Raj R."/>
            <person name="Weissenberger G."/>
            <person name="Xin Y."/>
            <person name="Zou X."/>
            <person name="Han Y."/>
            <person name="Worley K."/>
            <person name="Muzny D."/>
            <person name="Gibbs R."/>
        </authorList>
    </citation>
    <scope>NUCLEOTIDE SEQUENCE</scope>
    <source>
        <strain evidence="2">Sampled in the wild</strain>
    </source>
</reference>
<feature type="region of interest" description="Disordered" evidence="1">
    <location>
        <begin position="58"/>
        <end position="107"/>
    </location>
</feature>